<reference evidence="1" key="1">
    <citation type="submission" date="2021-05" db="EMBL/GenBank/DDBJ databases">
        <authorList>
            <person name="Pan Q."/>
            <person name="Jouanno E."/>
            <person name="Zahm M."/>
            <person name="Klopp C."/>
            <person name="Cabau C."/>
            <person name="Louis A."/>
            <person name="Berthelot C."/>
            <person name="Parey E."/>
            <person name="Roest Crollius H."/>
            <person name="Montfort J."/>
            <person name="Robinson-Rechavi M."/>
            <person name="Bouchez O."/>
            <person name="Lampietro C."/>
            <person name="Lopez Roques C."/>
            <person name="Donnadieu C."/>
            <person name="Postlethwait J."/>
            <person name="Bobe J."/>
            <person name="Dillon D."/>
            <person name="Chandos A."/>
            <person name="von Hippel F."/>
            <person name="Guiguen Y."/>
        </authorList>
    </citation>
    <scope>NUCLEOTIDE SEQUENCE</scope>
    <source>
        <strain evidence="1">YG-Jan2019</strain>
    </source>
</reference>
<dbReference type="Proteomes" id="UP001157502">
    <property type="component" value="Chromosome 7"/>
</dbReference>
<accession>A0ACC2H0J5</accession>
<evidence type="ECO:0000313" key="1">
    <source>
        <dbReference type="EMBL" id="KAJ8009300.1"/>
    </source>
</evidence>
<sequence length="131" mass="13993">MPQYRIGYRPSINAAAVQRPDTAHAHCSSVQRESPPPEPPGSSDYSDYTLPSPVPVSAAACSKRILLERNIAAASDFNFPLARISRRCAKPRYVRGTSLLCVCVCVCARSGQGRYGSCASLPGLLTASPLL</sequence>
<proteinExistence type="predicted"/>
<name>A0ACC2H0J5_DALPE</name>
<keyword evidence="2" id="KW-1185">Reference proteome</keyword>
<comment type="caution">
    <text evidence="1">The sequence shown here is derived from an EMBL/GenBank/DDBJ whole genome shotgun (WGS) entry which is preliminary data.</text>
</comment>
<dbReference type="EMBL" id="CM055734">
    <property type="protein sequence ID" value="KAJ8009300.1"/>
    <property type="molecule type" value="Genomic_DNA"/>
</dbReference>
<gene>
    <name evidence="1" type="ORF">DPEC_G00087460</name>
</gene>
<evidence type="ECO:0000313" key="2">
    <source>
        <dbReference type="Proteomes" id="UP001157502"/>
    </source>
</evidence>
<protein>
    <submittedName>
        <fullName evidence="1">Uncharacterized protein</fullName>
    </submittedName>
</protein>
<organism evidence="1 2">
    <name type="scientific">Dallia pectoralis</name>
    <name type="common">Alaska blackfish</name>
    <dbReference type="NCBI Taxonomy" id="75939"/>
    <lineage>
        <taxon>Eukaryota</taxon>
        <taxon>Metazoa</taxon>
        <taxon>Chordata</taxon>
        <taxon>Craniata</taxon>
        <taxon>Vertebrata</taxon>
        <taxon>Euteleostomi</taxon>
        <taxon>Actinopterygii</taxon>
        <taxon>Neopterygii</taxon>
        <taxon>Teleostei</taxon>
        <taxon>Protacanthopterygii</taxon>
        <taxon>Esociformes</taxon>
        <taxon>Umbridae</taxon>
        <taxon>Dallia</taxon>
    </lineage>
</organism>